<dbReference type="Proteomes" id="UP000594014">
    <property type="component" value="Chromosome"/>
</dbReference>
<accession>A0ACD1ACT0</accession>
<keyword evidence="2" id="KW-1185">Reference proteome</keyword>
<organism evidence="1 2">
    <name type="scientific">Anoxybacterium hadale</name>
    <dbReference type="NCBI Taxonomy" id="3408580"/>
    <lineage>
        <taxon>Bacteria</taxon>
        <taxon>Bacillati</taxon>
        <taxon>Bacillota</taxon>
        <taxon>Clostridia</taxon>
        <taxon>Peptostreptococcales</taxon>
        <taxon>Anaerovoracaceae</taxon>
        <taxon>Anoxybacterium</taxon>
    </lineage>
</organism>
<gene>
    <name evidence="1" type="ORF">FRZ06_13080</name>
</gene>
<dbReference type="EMBL" id="CP042469">
    <property type="protein sequence ID" value="QOX64204.1"/>
    <property type="molecule type" value="Genomic_DNA"/>
</dbReference>
<reference evidence="1" key="1">
    <citation type="submission" date="2019-08" db="EMBL/GenBank/DDBJ databases">
        <title>Genome sequence of Clostridiales bacterium MT110.</title>
        <authorList>
            <person name="Cao J."/>
        </authorList>
    </citation>
    <scope>NUCLEOTIDE SEQUENCE</scope>
    <source>
        <strain evidence="1">MT110</strain>
    </source>
</reference>
<name>A0ACD1ACT0_9FIRM</name>
<protein>
    <submittedName>
        <fullName evidence="1">TetR/AcrR family transcriptional regulator</fullName>
    </submittedName>
</protein>
<evidence type="ECO:0000313" key="2">
    <source>
        <dbReference type="Proteomes" id="UP000594014"/>
    </source>
</evidence>
<evidence type="ECO:0000313" key="1">
    <source>
        <dbReference type="EMBL" id="QOX64204.1"/>
    </source>
</evidence>
<sequence>MKGKSDTRNKILLTASRLFLRQGYHATGLSQIIKESGTPKGSLYYYFPNGKEELAIEAVKLTSDFIRQKITEYLDQIDDPVESIQVFIDQIAQEIIDLKEVIPYTVSLLALETSAISEPIRESCKNAFESWENGFSAKLVKSGFDKKKADELGIILQVMMEGALISALTKKDMAPLYHVAKYIPVLLKQQV</sequence>
<proteinExistence type="predicted"/>